<evidence type="ECO:0000256" key="11">
    <source>
        <dbReference type="RuleBase" id="RU368036"/>
    </source>
</evidence>
<dbReference type="Gene3D" id="3.60.20.40">
    <property type="match status" value="1"/>
</dbReference>
<keyword evidence="4 11" id="KW-0808">Transferase</keyword>
<dbReference type="InterPro" id="IPR043137">
    <property type="entry name" value="GGT_ssub_C"/>
</dbReference>
<evidence type="ECO:0000256" key="8">
    <source>
        <dbReference type="ARBA" id="ARBA00047417"/>
    </source>
</evidence>
<dbReference type="InterPro" id="IPR029055">
    <property type="entry name" value="Ntn_hydrolases_N"/>
</dbReference>
<comment type="pathway">
    <text evidence="11">Sulfur metabolism; glutathione metabolism.</text>
</comment>
<dbReference type="InterPro" id="IPR055262">
    <property type="entry name" value="GGT_CS"/>
</dbReference>
<dbReference type="PANTHER" id="PTHR43199:SF1">
    <property type="entry name" value="GLUTATHIONE HYDROLASE PROENZYME"/>
    <property type="match status" value="1"/>
</dbReference>
<dbReference type="GO" id="GO:0006750">
    <property type="term" value="P:glutathione biosynthetic process"/>
    <property type="evidence" value="ECO:0007669"/>
    <property type="project" value="UniProtKB-KW"/>
</dbReference>
<dbReference type="GO" id="GO:0103068">
    <property type="term" value="F:leukotriene C4 gamma-glutamyl transferase activity"/>
    <property type="evidence" value="ECO:0007669"/>
    <property type="project" value="UniProtKB-EC"/>
</dbReference>
<dbReference type="PROSITE" id="PS00462">
    <property type="entry name" value="G_GLU_TRANSPEPTIDASE"/>
    <property type="match status" value="1"/>
</dbReference>
<keyword evidence="13" id="KW-1185">Reference proteome</keyword>
<dbReference type="PROSITE" id="PS51257">
    <property type="entry name" value="PROKAR_LIPOPROTEIN"/>
    <property type="match status" value="1"/>
</dbReference>
<dbReference type="GO" id="GO:0036374">
    <property type="term" value="F:glutathione hydrolase activity"/>
    <property type="evidence" value="ECO:0007669"/>
    <property type="project" value="UniProtKB-UniRule"/>
</dbReference>
<feature type="active site" description="Nucleophile" evidence="9">
    <location>
        <position position="381"/>
    </location>
</feature>
<keyword evidence="5 11" id="KW-0378">Hydrolase</keyword>
<reference evidence="12" key="1">
    <citation type="submission" date="2021-09" db="EMBL/GenBank/DDBJ databases">
        <title>Genome of Aequorivita sp. strain F47161.</title>
        <authorList>
            <person name="Wang Y."/>
        </authorList>
    </citation>
    <scope>NUCLEOTIDE SEQUENCE</scope>
    <source>
        <strain evidence="12">F47161</strain>
    </source>
</reference>
<evidence type="ECO:0000256" key="6">
    <source>
        <dbReference type="ARBA" id="ARBA00023145"/>
    </source>
</evidence>
<dbReference type="EC" id="3.4.19.13" evidence="11"/>
<sequence>MKIYFSVFLAIMLVSCKDSPQTVSIPDTPVAKVQKQAVVADSAMVVSARVEASKIGTEILKKGGNAFDAMIATEMALAMAYPYAGNLGGGGFMVYRTEFGELGSLDYREKAPMGATKNMFLDAGGNVIPEKSSVGSLAVGVPGTIAGMFAVHEKFGSLPMEVILQPVIELALNGFVVTAQQAERFAEYKNQFKEVNGENSIFTEEINAGDTLKNIALATTLKRISVNGRVEFYGGESGKKLVQFLAEKGGIMTVGDLEAYEAQWREPIIFNYKDLRIISMAPPSSGGICIAQILKMVEPFPLAEYGHNSEKYIQVLAEAERRAYADRSYYLGDPDFINIPIDSLLSDAYLSARMDSFTFDKATPSSEIRPGEISGYESEETTHYSIVDVAGNAVSVTTTLNSGYGSKLYVSDLGFFLNNEMDDFSAKPGAPNVYGLVGGDANAIAPQKRMLSSMTPTIIEKDGKLSMVVGTPGGATIITSVVQTILNVYEFDMNMQEAVDASRFHHQWLPDAIRYEVERFPRDLIENLKQKGYPENTQVDPIIGKVDAIFVLPNGKLEGGADSRGDDTAVGY</sequence>
<feature type="binding site" evidence="10">
    <location>
        <begin position="399"/>
        <end position="401"/>
    </location>
    <ligand>
        <name>L-glutamate</name>
        <dbReference type="ChEBI" id="CHEBI:29985"/>
    </ligand>
</feature>
<dbReference type="GO" id="GO:0006751">
    <property type="term" value="P:glutathione catabolic process"/>
    <property type="evidence" value="ECO:0007669"/>
    <property type="project" value="UniProtKB-UniRule"/>
</dbReference>
<evidence type="ECO:0000256" key="5">
    <source>
        <dbReference type="ARBA" id="ARBA00022801"/>
    </source>
</evidence>
<dbReference type="InterPro" id="IPR043138">
    <property type="entry name" value="GGT_lsub"/>
</dbReference>
<feature type="binding site" evidence="10">
    <location>
        <begin position="452"/>
        <end position="453"/>
    </location>
    <ligand>
        <name>L-glutamate</name>
        <dbReference type="ChEBI" id="CHEBI:29985"/>
    </ligand>
</feature>
<comment type="catalytic activity">
    <reaction evidence="1 11">
        <text>an S-substituted glutathione + H2O = an S-substituted L-cysteinylglycine + L-glutamate</text>
        <dbReference type="Rhea" id="RHEA:59468"/>
        <dbReference type="ChEBI" id="CHEBI:15377"/>
        <dbReference type="ChEBI" id="CHEBI:29985"/>
        <dbReference type="ChEBI" id="CHEBI:90779"/>
        <dbReference type="ChEBI" id="CHEBI:143103"/>
        <dbReference type="EC" id="3.4.19.13"/>
    </reaction>
</comment>
<comment type="caution">
    <text evidence="12">The sequence shown here is derived from an EMBL/GenBank/DDBJ whole genome shotgun (WGS) entry which is preliminary data.</text>
</comment>
<evidence type="ECO:0000256" key="10">
    <source>
        <dbReference type="PIRSR" id="PIRSR600101-2"/>
    </source>
</evidence>
<keyword evidence="11" id="KW-0317">Glutathione biosynthesis</keyword>
<dbReference type="AlphaFoldDB" id="A0A9X1U9C9"/>
<feature type="binding site" evidence="10">
    <location>
        <position position="423"/>
    </location>
    <ligand>
        <name>L-glutamate</name>
        <dbReference type="ChEBI" id="CHEBI:29985"/>
    </ligand>
</feature>
<evidence type="ECO:0000256" key="9">
    <source>
        <dbReference type="PIRSR" id="PIRSR600101-1"/>
    </source>
</evidence>
<evidence type="ECO:0000256" key="7">
    <source>
        <dbReference type="ARBA" id="ARBA00023315"/>
    </source>
</evidence>
<dbReference type="PANTHER" id="PTHR43199">
    <property type="entry name" value="GLUTATHIONE HYDROLASE"/>
    <property type="match status" value="1"/>
</dbReference>
<evidence type="ECO:0000313" key="13">
    <source>
        <dbReference type="Proteomes" id="UP001139461"/>
    </source>
</evidence>
<protein>
    <recommendedName>
        <fullName evidence="11">Glutathione hydrolase proenzyme</fullName>
        <ecNumber evidence="11">2.3.2.2</ecNumber>
        <ecNumber evidence="11">3.4.19.13</ecNumber>
    </recommendedName>
    <component>
        <recommendedName>
            <fullName evidence="11">Glutathione hydrolase large chain</fullName>
        </recommendedName>
    </component>
    <component>
        <recommendedName>
            <fullName evidence="11">Glutathione hydrolase small chain</fullName>
        </recommendedName>
    </component>
</protein>
<evidence type="ECO:0000256" key="1">
    <source>
        <dbReference type="ARBA" id="ARBA00001049"/>
    </source>
</evidence>
<comment type="catalytic activity">
    <reaction evidence="8 11">
        <text>an N-terminal (5-L-glutamyl)-[peptide] + an alpha-amino acid = 5-L-glutamyl amino acid + an N-terminal L-alpha-aminoacyl-[peptide]</text>
        <dbReference type="Rhea" id="RHEA:23904"/>
        <dbReference type="Rhea" id="RHEA-COMP:9780"/>
        <dbReference type="Rhea" id="RHEA-COMP:9795"/>
        <dbReference type="ChEBI" id="CHEBI:77644"/>
        <dbReference type="ChEBI" id="CHEBI:78597"/>
        <dbReference type="ChEBI" id="CHEBI:78599"/>
        <dbReference type="ChEBI" id="CHEBI:78608"/>
        <dbReference type="EC" id="2.3.2.2"/>
    </reaction>
</comment>
<dbReference type="EC" id="2.3.2.2" evidence="11"/>
<evidence type="ECO:0000256" key="4">
    <source>
        <dbReference type="ARBA" id="ARBA00022679"/>
    </source>
</evidence>
<dbReference type="InterPro" id="IPR051792">
    <property type="entry name" value="GGT_bact"/>
</dbReference>
<dbReference type="PRINTS" id="PR01210">
    <property type="entry name" value="GGTRANSPTASE"/>
</dbReference>
<gene>
    <name evidence="12" type="primary">ggt</name>
    <name evidence="12" type="ORF">K8089_05070</name>
</gene>
<comment type="catalytic activity">
    <reaction evidence="2 11">
        <text>glutathione + H2O = L-cysteinylglycine + L-glutamate</text>
        <dbReference type="Rhea" id="RHEA:28807"/>
        <dbReference type="ChEBI" id="CHEBI:15377"/>
        <dbReference type="ChEBI" id="CHEBI:29985"/>
        <dbReference type="ChEBI" id="CHEBI:57925"/>
        <dbReference type="ChEBI" id="CHEBI:61694"/>
        <dbReference type="EC" id="3.4.19.13"/>
    </reaction>
</comment>
<comment type="subunit">
    <text evidence="11">This enzyme consists of two polypeptide chains, which are synthesized in precursor form from a single polypeptide.</text>
</comment>
<dbReference type="InterPro" id="IPR000101">
    <property type="entry name" value="GGT_peptidase"/>
</dbReference>
<feature type="binding site" evidence="10">
    <location>
        <position position="108"/>
    </location>
    <ligand>
        <name>L-glutamate</name>
        <dbReference type="ChEBI" id="CHEBI:29985"/>
    </ligand>
</feature>
<feature type="binding site" evidence="10">
    <location>
        <position position="474"/>
    </location>
    <ligand>
        <name>L-glutamate</name>
        <dbReference type="ChEBI" id="CHEBI:29985"/>
    </ligand>
</feature>
<name>A0A9X1U9C9_9FLAO</name>
<keyword evidence="6 11" id="KW-0865">Zymogen</keyword>
<keyword evidence="7 11" id="KW-0012">Acyltransferase</keyword>
<accession>A0A9X1U9C9</accession>
<dbReference type="Proteomes" id="UP001139461">
    <property type="component" value="Unassembled WGS sequence"/>
</dbReference>
<dbReference type="Pfam" id="PF01019">
    <property type="entry name" value="G_glu_transpept"/>
    <property type="match status" value="1"/>
</dbReference>
<dbReference type="Gene3D" id="1.10.246.130">
    <property type="match status" value="1"/>
</dbReference>
<evidence type="ECO:0000256" key="2">
    <source>
        <dbReference type="ARBA" id="ARBA00001089"/>
    </source>
</evidence>
<dbReference type="NCBIfam" id="TIGR00066">
    <property type="entry name" value="g_glut_trans"/>
    <property type="match status" value="1"/>
</dbReference>
<evidence type="ECO:0000256" key="3">
    <source>
        <dbReference type="ARBA" id="ARBA00009381"/>
    </source>
</evidence>
<evidence type="ECO:0000313" key="12">
    <source>
        <dbReference type="EMBL" id="MCG2418386.1"/>
    </source>
</evidence>
<dbReference type="RefSeq" id="WP_237602202.1">
    <property type="nucleotide sequence ID" value="NZ_JAIRBA010000006.1"/>
</dbReference>
<dbReference type="EMBL" id="JAIRBA010000006">
    <property type="protein sequence ID" value="MCG2418386.1"/>
    <property type="molecule type" value="Genomic_DNA"/>
</dbReference>
<comment type="similarity">
    <text evidence="3 11">Belongs to the gamma-glutamyltransferase family.</text>
</comment>
<dbReference type="SUPFAM" id="SSF56235">
    <property type="entry name" value="N-terminal nucleophile aminohydrolases (Ntn hydrolases)"/>
    <property type="match status" value="1"/>
</dbReference>
<organism evidence="12 13">
    <name type="scientific">Aequorivita vitellina</name>
    <dbReference type="NCBI Taxonomy" id="2874475"/>
    <lineage>
        <taxon>Bacteria</taxon>
        <taxon>Pseudomonadati</taxon>
        <taxon>Bacteroidota</taxon>
        <taxon>Flavobacteriia</taxon>
        <taxon>Flavobacteriales</taxon>
        <taxon>Flavobacteriaceae</taxon>
        <taxon>Aequorivita</taxon>
    </lineage>
</organism>
<proteinExistence type="inferred from homology"/>
<comment type="PTM">
    <text evidence="11">Cleaved by autocatalysis into a large and a small subunit.</text>
</comment>